<gene>
    <name evidence="2" type="ORF">SAMN05421841_0098</name>
</gene>
<dbReference type="Proteomes" id="UP000199469">
    <property type="component" value="Unassembled WGS sequence"/>
</dbReference>
<accession>A0A1I0MN73</accession>
<sequence length="196" mass="20547">MKKLILTGILAVAGLATTMNAQIQKGNWMVGSSLISSRFGLNTDAGYDIAIQPKGAYFIKDNVAVGGYVTLGTSKVSKDSGTQFTYAVGGLGRYYLSPGEKGVDNLLNHGRWFFEGNLGIGGQSTKGGTSTTGLDFGVGPGYSYFITPNIGLEGLVKYAGVTGFGNEGLTSNITFNLGFSIYIPTSKAKQVVNDVK</sequence>
<keyword evidence="1" id="KW-0732">Signal</keyword>
<dbReference type="RefSeq" id="WP_089790052.1">
    <property type="nucleotide sequence ID" value="NZ_FOIU01000001.1"/>
</dbReference>
<feature type="chain" id="PRO_5011726871" description="Outer membrane protein beta-barrel domain-containing protein" evidence="1">
    <location>
        <begin position="22"/>
        <end position="196"/>
    </location>
</feature>
<feature type="signal peptide" evidence="1">
    <location>
        <begin position="1"/>
        <end position="21"/>
    </location>
</feature>
<dbReference type="EMBL" id="FOIU01000001">
    <property type="protein sequence ID" value="SEV89971.1"/>
    <property type="molecule type" value="Genomic_DNA"/>
</dbReference>
<keyword evidence="3" id="KW-1185">Reference proteome</keyword>
<dbReference type="AlphaFoldDB" id="A0A1I0MN73"/>
<proteinExistence type="predicted"/>
<dbReference type="OrthoDB" id="945117at2"/>
<reference evidence="3" key="1">
    <citation type="submission" date="2016-10" db="EMBL/GenBank/DDBJ databases">
        <authorList>
            <person name="Varghese N."/>
            <person name="Submissions S."/>
        </authorList>
    </citation>
    <scope>NUCLEOTIDE SEQUENCE [LARGE SCALE GENOMIC DNA]</scope>
    <source>
        <strain evidence="3">DSM 17724</strain>
    </source>
</reference>
<evidence type="ECO:0000313" key="2">
    <source>
        <dbReference type="EMBL" id="SEV89971.1"/>
    </source>
</evidence>
<name>A0A1I0MN73_9FLAO</name>
<evidence type="ECO:0008006" key="4">
    <source>
        <dbReference type="Google" id="ProtNLM"/>
    </source>
</evidence>
<protein>
    <recommendedName>
        <fullName evidence="4">Outer membrane protein beta-barrel domain-containing protein</fullName>
    </recommendedName>
</protein>
<evidence type="ECO:0000313" key="3">
    <source>
        <dbReference type="Proteomes" id="UP000199469"/>
    </source>
</evidence>
<organism evidence="2 3">
    <name type="scientific">Chryseobacterium wanjuense</name>
    <dbReference type="NCBI Taxonomy" id="356305"/>
    <lineage>
        <taxon>Bacteria</taxon>
        <taxon>Pseudomonadati</taxon>
        <taxon>Bacteroidota</taxon>
        <taxon>Flavobacteriia</taxon>
        <taxon>Flavobacteriales</taxon>
        <taxon>Weeksellaceae</taxon>
        <taxon>Chryseobacterium group</taxon>
        <taxon>Chryseobacterium</taxon>
    </lineage>
</organism>
<evidence type="ECO:0000256" key="1">
    <source>
        <dbReference type="SAM" id="SignalP"/>
    </source>
</evidence>
<dbReference type="STRING" id="356305.SAMN05421841_0098"/>